<dbReference type="InParanoid" id="D7FN11"/>
<reference evidence="2 3" key="1">
    <citation type="journal article" date="2010" name="Nature">
        <title>The Ectocarpus genome and the independent evolution of multicellularity in brown algae.</title>
        <authorList>
            <person name="Cock J.M."/>
            <person name="Sterck L."/>
            <person name="Rouze P."/>
            <person name="Scornet D."/>
            <person name="Allen A.E."/>
            <person name="Amoutzias G."/>
            <person name="Anthouard V."/>
            <person name="Artiguenave F."/>
            <person name="Aury J.M."/>
            <person name="Badger J.H."/>
            <person name="Beszteri B."/>
            <person name="Billiau K."/>
            <person name="Bonnet E."/>
            <person name="Bothwell J.H."/>
            <person name="Bowler C."/>
            <person name="Boyen C."/>
            <person name="Brownlee C."/>
            <person name="Carrano C.J."/>
            <person name="Charrier B."/>
            <person name="Cho G.Y."/>
            <person name="Coelho S.M."/>
            <person name="Collen J."/>
            <person name="Corre E."/>
            <person name="Da Silva C."/>
            <person name="Delage L."/>
            <person name="Delaroque N."/>
            <person name="Dittami S.M."/>
            <person name="Doulbeau S."/>
            <person name="Elias M."/>
            <person name="Farnham G."/>
            <person name="Gachon C.M."/>
            <person name="Gschloessl B."/>
            <person name="Heesch S."/>
            <person name="Jabbari K."/>
            <person name="Jubin C."/>
            <person name="Kawai H."/>
            <person name="Kimura K."/>
            <person name="Kloareg B."/>
            <person name="Kupper F.C."/>
            <person name="Lang D."/>
            <person name="Le Bail A."/>
            <person name="Leblanc C."/>
            <person name="Lerouge P."/>
            <person name="Lohr M."/>
            <person name="Lopez P.J."/>
            <person name="Martens C."/>
            <person name="Maumus F."/>
            <person name="Michel G."/>
            <person name="Miranda-Saavedra D."/>
            <person name="Morales J."/>
            <person name="Moreau H."/>
            <person name="Motomura T."/>
            <person name="Nagasato C."/>
            <person name="Napoli C.A."/>
            <person name="Nelson D.R."/>
            <person name="Nyvall-Collen P."/>
            <person name="Peters A.F."/>
            <person name="Pommier C."/>
            <person name="Potin P."/>
            <person name="Poulain J."/>
            <person name="Quesneville H."/>
            <person name="Read B."/>
            <person name="Rensing S.A."/>
            <person name="Ritter A."/>
            <person name="Rousvoal S."/>
            <person name="Samanta M."/>
            <person name="Samson G."/>
            <person name="Schroeder D.C."/>
            <person name="Segurens B."/>
            <person name="Strittmatter M."/>
            <person name="Tonon T."/>
            <person name="Tregear J.W."/>
            <person name="Valentin K."/>
            <person name="von Dassow P."/>
            <person name="Yamagishi T."/>
            <person name="Van de Peer Y."/>
            <person name="Wincker P."/>
        </authorList>
    </citation>
    <scope>NUCLEOTIDE SEQUENCE [LARGE SCALE GENOMIC DNA]</scope>
    <source>
        <strain evidence="3">Ec32 / CCAP1310/4</strain>
    </source>
</reference>
<dbReference type="EMBL" id="FN649760">
    <property type="protein sequence ID" value="CBJ30075.1"/>
    <property type="molecule type" value="Genomic_DNA"/>
</dbReference>
<proteinExistence type="predicted"/>
<feature type="compositionally biased region" description="Gly residues" evidence="1">
    <location>
        <begin position="1"/>
        <end position="10"/>
    </location>
</feature>
<keyword evidence="3" id="KW-1185">Reference proteome</keyword>
<evidence type="ECO:0000313" key="2">
    <source>
        <dbReference type="EMBL" id="CBJ30075.1"/>
    </source>
</evidence>
<evidence type="ECO:0000313" key="3">
    <source>
        <dbReference type="Proteomes" id="UP000002630"/>
    </source>
</evidence>
<accession>D7FN11</accession>
<sequence>MGDNIGGVGGKQAIDTALLSEDSEEEGAAHQQRLEVVQLQKGDNMDDADEEQSFDTILPGGPEEEEEEGAAHRQRLEVAQRQMGDNICGADEEQSIDTVVPWGYEEEEVVVEEEGEEGATQLQRLEVVQRQQGDNVGDTDGIAKPLPMRPYPVAGDDTSAGDPVTPESDYSGKDERNDHQPAIASAPSPQVTDDSAADDPTGTSVGGSGRGHTPKLPSTGGMEMLGNEFPSELDATDDSTGTSVGGTGVGHTPKLPSSSGMELLGSKMPTELDGTSISRDSSTGGVPVTSLSLLSTSPAPPGHRAAIAVASSPQATRDSVGTSVGGSGRVPTPKLRSQKSGMNCSGMRCQRSLTATPRAATRRQEDFRPHRLLRSLYRLLPVLATTLLVPSNKNM</sequence>
<feature type="region of interest" description="Disordered" evidence="1">
    <location>
        <begin position="1"/>
        <end position="72"/>
    </location>
</feature>
<feature type="region of interest" description="Disordered" evidence="1">
    <location>
        <begin position="127"/>
        <end position="267"/>
    </location>
</feature>
<dbReference type="AlphaFoldDB" id="D7FN11"/>
<feature type="region of interest" description="Disordered" evidence="1">
    <location>
        <begin position="309"/>
        <end position="344"/>
    </location>
</feature>
<evidence type="ECO:0000256" key="1">
    <source>
        <dbReference type="SAM" id="MobiDB-lite"/>
    </source>
</evidence>
<feature type="compositionally biased region" description="Basic and acidic residues" evidence="1">
    <location>
        <begin position="170"/>
        <end position="179"/>
    </location>
</feature>
<organism evidence="2 3">
    <name type="scientific">Ectocarpus siliculosus</name>
    <name type="common">Brown alga</name>
    <name type="synonym">Conferva siliculosa</name>
    <dbReference type="NCBI Taxonomy" id="2880"/>
    <lineage>
        <taxon>Eukaryota</taxon>
        <taxon>Sar</taxon>
        <taxon>Stramenopiles</taxon>
        <taxon>Ochrophyta</taxon>
        <taxon>PX clade</taxon>
        <taxon>Phaeophyceae</taxon>
        <taxon>Ectocarpales</taxon>
        <taxon>Ectocarpaceae</taxon>
        <taxon>Ectocarpus</taxon>
    </lineage>
</organism>
<name>D7FN11_ECTSI</name>
<protein>
    <submittedName>
        <fullName evidence="2">Uncharacterized protein</fullName>
    </submittedName>
</protein>
<dbReference type="Proteomes" id="UP000002630">
    <property type="component" value="Unassembled WGS sequence"/>
</dbReference>
<gene>
    <name evidence="2" type="ORF">Esi_0173_0015</name>
</gene>